<feature type="compositionally biased region" description="Polar residues" evidence="2">
    <location>
        <begin position="1304"/>
        <end position="1349"/>
    </location>
</feature>
<feature type="compositionally biased region" description="Polar residues" evidence="2">
    <location>
        <begin position="143"/>
        <end position="167"/>
    </location>
</feature>
<feature type="compositionally biased region" description="Low complexity" evidence="2">
    <location>
        <begin position="955"/>
        <end position="970"/>
    </location>
</feature>
<dbReference type="EMBL" id="CAXITT010000882">
    <property type="protein sequence ID" value="CAL1546942.1"/>
    <property type="molecule type" value="Genomic_DNA"/>
</dbReference>
<feature type="region of interest" description="Disordered" evidence="2">
    <location>
        <begin position="197"/>
        <end position="305"/>
    </location>
</feature>
<evidence type="ECO:0000256" key="2">
    <source>
        <dbReference type="SAM" id="MobiDB-lite"/>
    </source>
</evidence>
<feature type="region of interest" description="Disordered" evidence="2">
    <location>
        <begin position="778"/>
        <end position="848"/>
    </location>
</feature>
<keyword evidence="1" id="KW-0175">Coiled coil</keyword>
<feature type="compositionally biased region" description="Pro residues" evidence="2">
    <location>
        <begin position="1539"/>
        <end position="1555"/>
    </location>
</feature>
<feature type="compositionally biased region" description="Low complexity" evidence="2">
    <location>
        <begin position="1144"/>
        <end position="1153"/>
    </location>
</feature>
<gene>
    <name evidence="3" type="ORF">GSLYS_00020319001</name>
</gene>
<comment type="caution">
    <text evidence="3">The sequence shown here is derived from an EMBL/GenBank/DDBJ whole genome shotgun (WGS) entry which is preliminary data.</text>
</comment>
<keyword evidence="4" id="KW-1185">Reference proteome</keyword>
<feature type="region of interest" description="Disordered" evidence="2">
    <location>
        <begin position="130"/>
        <end position="170"/>
    </location>
</feature>
<dbReference type="PANTHER" id="PTHR21510">
    <property type="entry name" value="AKNA DOMAIN-CONTAINING PROTEIN"/>
    <property type="match status" value="1"/>
</dbReference>
<feature type="coiled-coil region" evidence="1">
    <location>
        <begin position="527"/>
        <end position="561"/>
    </location>
</feature>
<feature type="compositionally biased region" description="Polar residues" evidence="2">
    <location>
        <begin position="289"/>
        <end position="301"/>
    </location>
</feature>
<dbReference type="InterPro" id="IPR052655">
    <property type="entry name" value="AKNA_Centrosome-Trans_reg"/>
</dbReference>
<feature type="compositionally biased region" description="Polar residues" evidence="2">
    <location>
        <begin position="1205"/>
        <end position="1223"/>
    </location>
</feature>
<sequence>MAFVGVSDDFDLDDDGILRDSMSGAGLLIDDEGILRDDSLDMYKHVVRGHWTDSGFSGDKQSSTSTLQHLQNSFEEDLAPIGDESINISEFEASKDDLSFERQDETYVGNERKRVKSLLSLGLMDTMESTLDKPQDFEDEPPSKQNRMVSGSMNQNSVDFNNTTADFDNQRFPPEYYKELRELGVLVDGADLTRDSLDDFDGTESKLEDEQNRENEDLIAEYLESEYRREIEEEEEGKREEGIKTRRENAFRRSHESGVMADAFSRPSSAQTISSRSFPDDVDDDGNEIMSQNLGSQSQKTTGEDEEIFNITSRILPTSPADVLRGKSDQLRRSSYTSKSGKDSNTVLNKNASYQGAVSHSRGSTPGLSADNHHPYDEDARSVYSEAAPLRSRPSSTTSHFSTASEIVSARQKKAEEAAVQRMSKARSQESFFEGEQTPTNSGEKTQHKRLLPTMSNSEPTHSFKLKSKSVSNIASKAGPVKPTHMTVMEISRLTNMENPAPLPWEDNHTSKLEQDDELPGELSTRLTQEAQKRKQATELVQQLQKDYDNLLTKYALAELTIDQMRLGAKITLHTDSPTPGQAQSRIMSPIPPGQSAQVVSVRQSPSQAVKLPGHGVLGQVSPLADVADHVDGRHPLMSDQRSRSRPDLLKSSLSSLRQSIAENEDGLQEVPELVTETVKTDMLMQAKDMDDRLESFYTLLEQRQLTFEEQEQVFEKIKTDHDVLRRAYLQAKDDYNVLRRSGAITTDVQNFDQNKELEGQLFRLGMRFDEVQERVEKNLKERPVQRQPFSSDNSNRLEDEKKKGKDHKTDPKDDNDGKGGGKVASGLIKSLNTSRTTSVESTDDHTFERRAQELREEYNSNMDAYRKLKFLASTPQGEKQMESVVRRLNEICTEMPEMFRLSPEIQDRYNLMHRENRLQLNDRKNSVWEKLNRREQEVKSQRSPVPQLSRDGRSTVSSGRSTVSSGRGSDMADSESLRAPLDVSGRSSLGSILPDRYEHPSPRGRHGPSSNGIYSTERPSSRGSNPGYEPGRTPSRPRSTAGDDNSFADSSYYGQDSSNPNLPRPRRHAHELRDPKLSKMPDMGSSHHLPDSMAPGQSNLSSSFNARGQDTGPRGSESGGAVGGMGGGGGGATSRGTGDDAEGALAALPGPGKFKQMTKQRAADDADSGFIGSMVGSGVGEPPALIQQQEEQQQLALRLRQQADDSSTITDQSFSTSTQGSERSSDKHHKAAREGSRPQRKSRGSGGSRGDASYDGEGDTLESLDSGTSSKKERGTKPAKPRDQRKVEKSNVSSSATFEEGSTAESDASTPRAASNQSSGKVNEKQTTGQQAPTSISKPASRTQTVTETRAGAQAETTDSKPKTKPGVTEGQQTSEKESSAHQTQVKSAAPPPPAPHSRPSSRGSPTTDLYQTRSRRTSVESGRGGRAGAELSRHERELRQERAELRNTRLSLHAQGRLTDSPSAPPPLVLPPDPRNSEIARRVKEYEERSVGSDVEVGSSITTRASSVNSSIRLKALQEEVEKLKAGFAKANERASQPPPPPQIVHVPGPPLPSAERKQEPEYYDPFDDPYGFMRMPRRRANSFSGGRERDWDEWYWTLPQNRQYDGGDIPLGYAAADAYAEHPRVPIVAGRERNTKENVKNRMRQKRLERKHRGDIPPTDLDAGGAGAETVQQPSPGAAGLVEEQPAALYDYYLPSRYSAQAMRQQMASRGYFTTPSGGKIYSSTGEEADNEEERGVLSDTAYLAGSASPAQSRPWYQIRRAARPFASAYVGQGEPRAQSHDDLRYEPGNPTNPYINQQARATAHAANNTTTASQACPMCGVSSYHAHANFVHTGFPAPTTSPPKYSSHTFDRDRTPTRHSRPRSRSASRTRSYTPGSRSRYSVREYSPLSDSDGEEQTSRRSRSLSRGRTRDRSRPRREAHRHKRRSESASDLSDEEVALDRSLSLSMDISRLTHKMLGTLRVELKRSSEKRDYGSSYW</sequence>
<feature type="region of interest" description="Disordered" evidence="2">
    <location>
        <begin position="1630"/>
        <end position="1681"/>
    </location>
</feature>
<feature type="region of interest" description="Disordered" evidence="2">
    <location>
        <begin position="1839"/>
        <end position="1942"/>
    </location>
</feature>
<dbReference type="Proteomes" id="UP001497497">
    <property type="component" value="Unassembled WGS sequence"/>
</dbReference>
<dbReference type="PANTHER" id="PTHR21510:SF13">
    <property type="entry name" value="AKNA DOMAIN-CONTAINING PROTEIN"/>
    <property type="match status" value="1"/>
</dbReference>
<feature type="compositionally biased region" description="Basic and acidic residues" evidence="2">
    <location>
        <begin position="225"/>
        <end position="256"/>
    </location>
</feature>
<protein>
    <submittedName>
        <fullName evidence="3">Uncharacterized protein</fullName>
    </submittedName>
</protein>
<accession>A0AAV2IMS1</accession>
<feature type="compositionally biased region" description="Basic and acidic residues" evidence="2">
    <location>
        <begin position="197"/>
        <end position="216"/>
    </location>
</feature>
<organism evidence="3 4">
    <name type="scientific">Lymnaea stagnalis</name>
    <name type="common">Great pond snail</name>
    <name type="synonym">Helix stagnalis</name>
    <dbReference type="NCBI Taxonomy" id="6523"/>
    <lineage>
        <taxon>Eukaryota</taxon>
        <taxon>Metazoa</taxon>
        <taxon>Spiralia</taxon>
        <taxon>Lophotrochozoa</taxon>
        <taxon>Mollusca</taxon>
        <taxon>Gastropoda</taxon>
        <taxon>Heterobranchia</taxon>
        <taxon>Euthyneura</taxon>
        <taxon>Panpulmonata</taxon>
        <taxon>Hygrophila</taxon>
        <taxon>Lymnaeoidea</taxon>
        <taxon>Lymnaeidae</taxon>
        <taxon>Lymnaea</taxon>
    </lineage>
</organism>
<reference evidence="3 4" key="1">
    <citation type="submission" date="2024-04" db="EMBL/GenBank/DDBJ databases">
        <authorList>
            <consortium name="Genoscope - CEA"/>
            <person name="William W."/>
        </authorList>
    </citation>
    <scope>NUCLEOTIDE SEQUENCE [LARGE SCALE GENOMIC DNA]</scope>
</reference>
<feature type="compositionally biased region" description="Polar residues" evidence="2">
    <location>
        <begin position="1009"/>
        <end position="1025"/>
    </location>
</feature>
<feature type="compositionally biased region" description="Basic residues" evidence="2">
    <location>
        <begin position="1904"/>
        <end position="1930"/>
    </location>
</feature>
<feature type="region of interest" description="Disordered" evidence="2">
    <location>
        <begin position="1532"/>
        <end position="1588"/>
    </location>
</feature>
<feature type="compositionally biased region" description="Polar residues" evidence="2">
    <location>
        <begin position="831"/>
        <end position="841"/>
    </location>
</feature>
<feature type="compositionally biased region" description="Low complexity" evidence="2">
    <location>
        <begin position="1188"/>
        <end position="1201"/>
    </location>
</feature>
<feature type="compositionally biased region" description="Basic and acidic residues" evidence="2">
    <location>
        <begin position="1433"/>
        <end position="1449"/>
    </location>
</feature>
<feature type="compositionally biased region" description="Basic and acidic residues" evidence="2">
    <location>
        <begin position="371"/>
        <end position="381"/>
    </location>
</feature>
<feature type="compositionally biased region" description="Basic residues" evidence="2">
    <location>
        <begin position="1644"/>
        <end position="1656"/>
    </location>
</feature>
<name>A0AAV2IMS1_LYMST</name>
<feature type="region of interest" description="Disordered" evidence="2">
    <location>
        <begin position="320"/>
        <end position="448"/>
    </location>
</feature>
<feature type="compositionally biased region" description="Basic and acidic residues" evidence="2">
    <location>
        <begin position="1271"/>
        <end position="1290"/>
    </location>
</feature>
<evidence type="ECO:0000313" key="3">
    <source>
        <dbReference type="EMBL" id="CAL1546942.1"/>
    </source>
</evidence>
<feature type="compositionally biased region" description="Basic residues" evidence="2">
    <location>
        <begin position="1861"/>
        <end position="1872"/>
    </location>
</feature>
<feature type="region of interest" description="Disordered" evidence="2">
    <location>
        <begin position="1773"/>
        <end position="1799"/>
    </location>
</feature>
<feature type="compositionally biased region" description="Basic and acidic residues" evidence="2">
    <location>
        <begin position="796"/>
        <end position="820"/>
    </location>
</feature>
<proteinExistence type="predicted"/>
<feature type="compositionally biased region" description="Gly residues" evidence="2">
    <location>
        <begin position="1118"/>
        <end position="1134"/>
    </location>
</feature>
<feature type="compositionally biased region" description="Polar residues" evidence="2">
    <location>
        <begin position="266"/>
        <end position="277"/>
    </location>
</feature>
<feature type="compositionally biased region" description="Polar residues" evidence="2">
    <location>
        <begin position="1096"/>
        <end position="1109"/>
    </location>
</feature>
<feature type="region of interest" description="Disordered" evidence="2">
    <location>
        <begin position="933"/>
        <end position="1478"/>
    </location>
</feature>
<feature type="compositionally biased region" description="Pro residues" evidence="2">
    <location>
        <begin position="1465"/>
        <end position="1476"/>
    </location>
</feature>
<evidence type="ECO:0000256" key="1">
    <source>
        <dbReference type="SAM" id="Coils"/>
    </source>
</evidence>
<feature type="compositionally biased region" description="Basic and acidic residues" evidence="2">
    <location>
        <begin position="1630"/>
        <end position="1643"/>
    </location>
</feature>
<feature type="compositionally biased region" description="Polar residues" evidence="2">
    <location>
        <begin position="393"/>
        <end position="406"/>
    </location>
</feature>
<feature type="compositionally biased region" description="Polar residues" evidence="2">
    <location>
        <begin position="1048"/>
        <end position="1062"/>
    </location>
</feature>
<evidence type="ECO:0000313" key="4">
    <source>
        <dbReference type="Proteomes" id="UP001497497"/>
    </source>
</evidence>
<feature type="compositionally biased region" description="Polar residues" evidence="2">
    <location>
        <begin position="333"/>
        <end position="367"/>
    </location>
</feature>